<organism evidence="2 3">
    <name type="scientific">Rhodococcoides trifolii</name>
    <dbReference type="NCBI Taxonomy" id="908250"/>
    <lineage>
        <taxon>Bacteria</taxon>
        <taxon>Bacillati</taxon>
        <taxon>Actinomycetota</taxon>
        <taxon>Actinomycetes</taxon>
        <taxon>Mycobacteriales</taxon>
        <taxon>Nocardiaceae</taxon>
        <taxon>Rhodococcoides</taxon>
    </lineage>
</organism>
<gene>
    <name evidence="2" type="ORF">GCM10007304_27290</name>
</gene>
<dbReference type="RefSeq" id="WP_188545421.1">
    <property type="nucleotide sequence ID" value="NZ_BMCU01000003.1"/>
</dbReference>
<dbReference type="EMBL" id="BMCU01000003">
    <property type="protein sequence ID" value="GGG11864.1"/>
    <property type="molecule type" value="Genomic_DNA"/>
</dbReference>
<evidence type="ECO:0008006" key="4">
    <source>
        <dbReference type="Google" id="ProtNLM"/>
    </source>
</evidence>
<proteinExistence type="predicted"/>
<sequence length="155" mass="17103">MATVTNVDKGKHAISRRVTVATDANTLFDIVADPHRHSQLDGSGTVKDNVKGPTRLGPGDKFSVGMKQFGVPYKITSTVTEFVDDAERKVLEWQHPMGHRWRWELVQTGPTSTEVTESFLYDTAKSPKILEVLGQTKANSKGITATLEKLSSKYS</sequence>
<dbReference type="Gene3D" id="3.30.530.20">
    <property type="match status" value="1"/>
</dbReference>
<reference evidence="2" key="2">
    <citation type="submission" date="2020-09" db="EMBL/GenBank/DDBJ databases">
        <authorList>
            <person name="Sun Q."/>
            <person name="Sedlacek I."/>
        </authorList>
    </citation>
    <scope>NUCLEOTIDE SEQUENCE</scope>
    <source>
        <strain evidence="2">CCM 7905</strain>
    </source>
</reference>
<reference evidence="2" key="1">
    <citation type="journal article" date="2014" name="Int. J. Syst. Evol. Microbiol.">
        <title>Complete genome sequence of Corynebacterium casei LMG S-19264T (=DSM 44701T), isolated from a smear-ripened cheese.</title>
        <authorList>
            <consortium name="US DOE Joint Genome Institute (JGI-PGF)"/>
            <person name="Walter F."/>
            <person name="Albersmeier A."/>
            <person name="Kalinowski J."/>
            <person name="Ruckert C."/>
        </authorList>
    </citation>
    <scope>NUCLEOTIDE SEQUENCE</scope>
    <source>
        <strain evidence="2">CCM 7905</strain>
    </source>
</reference>
<protein>
    <recommendedName>
        <fullName evidence="4">Dimethyladenosine transferase</fullName>
    </recommendedName>
</protein>
<keyword evidence="3" id="KW-1185">Reference proteome</keyword>
<accession>A0A917D5R7</accession>
<dbReference type="InterPro" id="IPR023393">
    <property type="entry name" value="START-like_dom_sf"/>
</dbReference>
<name>A0A917D5R7_9NOCA</name>
<evidence type="ECO:0000313" key="3">
    <source>
        <dbReference type="Proteomes" id="UP000654257"/>
    </source>
</evidence>
<dbReference type="Proteomes" id="UP000654257">
    <property type="component" value="Unassembled WGS sequence"/>
</dbReference>
<dbReference type="SUPFAM" id="SSF55961">
    <property type="entry name" value="Bet v1-like"/>
    <property type="match status" value="1"/>
</dbReference>
<dbReference type="AlphaFoldDB" id="A0A917D5R7"/>
<feature type="region of interest" description="Disordered" evidence="1">
    <location>
        <begin position="38"/>
        <end position="59"/>
    </location>
</feature>
<evidence type="ECO:0000313" key="2">
    <source>
        <dbReference type="EMBL" id="GGG11864.1"/>
    </source>
</evidence>
<comment type="caution">
    <text evidence="2">The sequence shown here is derived from an EMBL/GenBank/DDBJ whole genome shotgun (WGS) entry which is preliminary data.</text>
</comment>
<evidence type="ECO:0000256" key="1">
    <source>
        <dbReference type="SAM" id="MobiDB-lite"/>
    </source>
</evidence>